<name>A0A0E9QZ11_ANGAN</name>
<proteinExistence type="predicted"/>
<protein>
    <submittedName>
        <fullName evidence="1">Uncharacterized protein</fullName>
    </submittedName>
</protein>
<evidence type="ECO:0000313" key="1">
    <source>
        <dbReference type="EMBL" id="JAH22094.1"/>
    </source>
</evidence>
<organism evidence="1">
    <name type="scientific">Anguilla anguilla</name>
    <name type="common">European freshwater eel</name>
    <name type="synonym">Muraena anguilla</name>
    <dbReference type="NCBI Taxonomy" id="7936"/>
    <lineage>
        <taxon>Eukaryota</taxon>
        <taxon>Metazoa</taxon>
        <taxon>Chordata</taxon>
        <taxon>Craniata</taxon>
        <taxon>Vertebrata</taxon>
        <taxon>Euteleostomi</taxon>
        <taxon>Actinopterygii</taxon>
        <taxon>Neopterygii</taxon>
        <taxon>Teleostei</taxon>
        <taxon>Anguilliformes</taxon>
        <taxon>Anguillidae</taxon>
        <taxon>Anguilla</taxon>
    </lineage>
</organism>
<reference evidence="1" key="1">
    <citation type="submission" date="2014-11" db="EMBL/GenBank/DDBJ databases">
        <authorList>
            <person name="Amaro Gonzalez C."/>
        </authorList>
    </citation>
    <scope>NUCLEOTIDE SEQUENCE</scope>
</reference>
<dbReference type="AlphaFoldDB" id="A0A0E9QZ11"/>
<reference evidence="1" key="2">
    <citation type="journal article" date="2015" name="Fish Shellfish Immunol.">
        <title>Early steps in the European eel (Anguilla anguilla)-Vibrio vulnificus interaction in the gills: Role of the RtxA13 toxin.</title>
        <authorList>
            <person name="Callol A."/>
            <person name="Pajuelo D."/>
            <person name="Ebbesson L."/>
            <person name="Teles M."/>
            <person name="MacKenzie S."/>
            <person name="Amaro C."/>
        </authorList>
    </citation>
    <scope>NUCLEOTIDE SEQUENCE</scope>
</reference>
<accession>A0A0E9QZ11</accession>
<sequence length="33" mass="3762">MYVLMERGGGKALKSTIQRPHVFHTRSARVHVV</sequence>
<dbReference type="EMBL" id="GBXM01086483">
    <property type="protein sequence ID" value="JAH22094.1"/>
    <property type="molecule type" value="Transcribed_RNA"/>
</dbReference>